<keyword evidence="1" id="KW-0732">Signal</keyword>
<sequence>MAWSSTSVSAQRHRVAAESVRPQPWSSARHHTAVLDGLDPAATCRYRVGSDTGEWSQWYEFTTAADGFAPWEFLYFGDAQNGLGEVWPAVAQRAYAEHPDAGLSLHSGDLINDADDDAQWSDWFDAQGDEVRTRNVITTPGNHEYSGDPLLTQYRAHFGYPDTGPVFRCEDAWYADYQGVRFVSLNANVLTGVDQRGWLDRVLGENPQPWTVVTFHQPVFSGAEGRNNPGIRASWLPILEKHDVDLVLQGHDHVYARGHVSDRDNGDGSHSGPVYVVSSAGSKYYDLAPDDANNWTANGATRAVAAEQISTYQTVRVEQDRLVYHSHVARVGDDPTPADAAVGDVLDSVTITRGPDGKRVTGA</sequence>
<dbReference type="Pfam" id="PF00149">
    <property type="entry name" value="Metallophos"/>
    <property type="match status" value="1"/>
</dbReference>
<dbReference type="Proteomes" id="UP000471120">
    <property type="component" value="Unassembled WGS sequence"/>
</dbReference>
<dbReference type="Gene3D" id="2.60.40.380">
    <property type="entry name" value="Purple acid phosphatase-like, N-terminal"/>
    <property type="match status" value="1"/>
</dbReference>
<dbReference type="Gene3D" id="3.60.21.10">
    <property type="match status" value="1"/>
</dbReference>
<feature type="domain" description="Calcineurin-like phosphoesterase" evidence="3">
    <location>
        <begin position="96"/>
        <end position="255"/>
    </location>
</feature>
<accession>A0A6P2CBC5</accession>
<dbReference type="InterPro" id="IPR008963">
    <property type="entry name" value="Purple_acid_Pase-like_N"/>
</dbReference>
<evidence type="ECO:0000313" key="5">
    <source>
        <dbReference type="EMBL" id="TXG90064.1"/>
    </source>
</evidence>
<evidence type="ECO:0008006" key="7">
    <source>
        <dbReference type="Google" id="ProtNLM"/>
    </source>
</evidence>
<dbReference type="InterPro" id="IPR015914">
    <property type="entry name" value="PAPs_N"/>
</dbReference>
<evidence type="ECO:0000259" key="4">
    <source>
        <dbReference type="Pfam" id="PF16656"/>
    </source>
</evidence>
<dbReference type="SUPFAM" id="SSF49363">
    <property type="entry name" value="Purple acid phosphatase, N-terminal domain"/>
    <property type="match status" value="1"/>
</dbReference>
<gene>
    <name evidence="5" type="ORF">DW322_07335</name>
</gene>
<evidence type="ECO:0000259" key="3">
    <source>
        <dbReference type="Pfam" id="PF00149"/>
    </source>
</evidence>
<evidence type="ECO:0000256" key="1">
    <source>
        <dbReference type="ARBA" id="ARBA00022729"/>
    </source>
</evidence>
<feature type="region of interest" description="Disordered" evidence="2">
    <location>
        <begin position="1"/>
        <end position="24"/>
    </location>
</feature>
<dbReference type="EMBL" id="QRCM01000001">
    <property type="protein sequence ID" value="TXG90064.1"/>
    <property type="molecule type" value="Genomic_DNA"/>
</dbReference>
<evidence type="ECO:0000256" key="2">
    <source>
        <dbReference type="SAM" id="MobiDB-lite"/>
    </source>
</evidence>
<comment type="caution">
    <text evidence="5">The sequence shown here is derived from an EMBL/GenBank/DDBJ whole genome shotgun (WGS) entry which is preliminary data.</text>
</comment>
<dbReference type="InterPro" id="IPR029052">
    <property type="entry name" value="Metallo-depent_PP-like"/>
</dbReference>
<dbReference type="PANTHER" id="PTHR22953">
    <property type="entry name" value="ACID PHOSPHATASE RELATED"/>
    <property type="match status" value="1"/>
</dbReference>
<feature type="compositionally biased region" description="Polar residues" evidence="2">
    <location>
        <begin position="1"/>
        <end position="10"/>
    </location>
</feature>
<dbReference type="PANTHER" id="PTHR22953:SF153">
    <property type="entry name" value="PURPLE ACID PHOSPHATASE"/>
    <property type="match status" value="1"/>
</dbReference>
<proteinExistence type="predicted"/>
<dbReference type="AlphaFoldDB" id="A0A6P2CBC5"/>
<dbReference type="RefSeq" id="WP_010837933.1">
    <property type="nucleotide sequence ID" value="NZ_QRCM01000001.1"/>
</dbReference>
<evidence type="ECO:0000313" key="6">
    <source>
        <dbReference type="Proteomes" id="UP000471120"/>
    </source>
</evidence>
<reference evidence="5 6" key="1">
    <citation type="submission" date="2018-07" db="EMBL/GenBank/DDBJ databases">
        <title>Genome sequence of Rhodococcus rhodnii ATCC 35071 from Rhodnius prolixus.</title>
        <authorList>
            <person name="Patel V."/>
            <person name="Vogel K.J."/>
        </authorList>
    </citation>
    <scope>NUCLEOTIDE SEQUENCE [LARGE SCALE GENOMIC DNA]</scope>
    <source>
        <strain evidence="5 6">ATCC 35071</strain>
    </source>
</reference>
<name>A0A6P2CBC5_9NOCA</name>
<protein>
    <recommendedName>
        <fullName evidence="7">Metallophosphoesterase family protein</fullName>
    </recommendedName>
</protein>
<dbReference type="Pfam" id="PF16656">
    <property type="entry name" value="Pur_ac_phosph_N"/>
    <property type="match status" value="1"/>
</dbReference>
<dbReference type="InterPro" id="IPR039331">
    <property type="entry name" value="PAPs-like"/>
</dbReference>
<dbReference type="GO" id="GO:0046872">
    <property type="term" value="F:metal ion binding"/>
    <property type="evidence" value="ECO:0007669"/>
    <property type="project" value="InterPro"/>
</dbReference>
<feature type="domain" description="Purple acid phosphatase N-terminal" evidence="4">
    <location>
        <begin position="9"/>
        <end position="63"/>
    </location>
</feature>
<dbReference type="GO" id="GO:0003993">
    <property type="term" value="F:acid phosphatase activity"/>
    <property type="evidence" value="ECO:0007669"/>
    <property type="project" value="InterPro"/>
</dbReference>
<dbReference type="SUPFAM" id="SSF56300">
    <property type="entry name" value="Metallo-dependent phosphatases"/>
    <property type="match status" value="1"/>
</dbReference>
<dbReference type="InterPro" id="IPR004843">
    <property type="entry name" value="Calcineurin-like_PHP"/>
</dbReference>
<organism evidence="5 6">
    <name type="scientific">Rhodococcus rhodnii</name>
    <dbReference type="NCBI Taxonomy" id="38312"/>
    <lineage>
        <taxon>Bacteria</taxon>
        <taxon>Bacillati</taxon>
        <taxon>Actinomycetota</taxon>
        <taxon>Actinomycetes</taxon>
        <taxon>Mycobacteriales</taxon>
        <taxon>Nocardiaceae</taxon>
        <taxon>Rhodococcus</taxon>
    </lineage>
</organism>